<feature type="transmembrane region" description="Helical" evidence="6">
    <location>
        <begin position="83"/>
        <end position="105"/>
    </location>
</feature>
<evidence type="ECO:0000256" key="4">
    <source>
        <dbReference type="ARBA" id="ARBA00022989"/>
    </source>
</evidence>
<organism evidence="7 8">
    <name type="scientific">Shouchella clausii</name>
    <name type="common">Alkalihalobacillus clausii</name>
    <dbReference type="NCBI Taxonomy" id="79880"/>
    <lineage>
        <taxon>Bacteria</taxon>
        <taxon>Bacillati</taxon>
        <taxon>Bacillota</taxon>
        <taxon>Bacilli</taxon>
        <taxon>Bacillales</taxon>
        <taxon>Bacillaceae</taxon>
        <taxon>Shouchella</taxon>
    </lineage>
</organism>
<evidence type="ECO:0000256" key="1">
    <source>
        <dbReference type="ARBA" id="ARBA00004141"/>
    </source>
</evidence>
<protein>
    <recommendedName>
        <fullName evidence="9">DUF423 domain-containing protein</fullName>
    </recommendedName>
</protein>
<feature type="transmembrane region" description="Helical" evidence="6">
    <location>
        <begin position="53"/>
        <end position="71"/>
    </location>
</feature>
<evidence type="ECO:0000256" key="2">
    <source>
        <dbReference type="ARBA" id="ARBA00009694"/>
    </source>
</evidence>
<evidence type="ECO:0000313" key="8">
    <source>
        <dbReference type="Proteomes" id="UP000216133"/>
    </source>
</evidence>
<keyword evidence="4 6" id="KW-1133">Transmembrane helix</keyword>
<accession>A0A268S368</accession>
<name>A0A268S368_SHOCL</name>
<evidence type="ECO:0000256" key="5">
    <source>
        <dbReference type="ARBA" id="ARBA00023136"/>
    </source>
</evidence>
<dbReference type="EMBL" id="NPBS01000024">
    <property type="protein sequence ID" value="PAF26988.1"/>
    <property type="molecule type" value="Genomic_DNA"/>
</dbReference>
<dbReference type="InterPro" id="IPR006696">
    <property type="entry name" value="DUF423"/>
</dbReference>
<feature type="transmembrane region" description="Helical" evidence="6">
    <location>
        <begin position="12"/>
        <end position="33"/>
    </location>
</feature>
<feature type="transmembrane region" description="Helical" evidence="6">
    <location>
        <begin position="111"/>
        <end position="131"/>
    </location>
</feature>
<comment type="subcellular location">
    <subcellularLocation>
        <location evidence="1">Membrane</location>
        <topology evidence="1">Multi-pass membrane protein</topology>
    </subcellularLocation>
</comment>
<dbReference type="AlphaFoldDB" id="A0A268S368"/>
<sequence>MDETSGGDQSVAKLFLLLGALAMALGVAIGAFGAHGLDGKISERMMSNYQTGVHYHMVHGLGLIAAGLFALKLGSSGLVNGAGWAFLAGIVLFSGSLYVMALTGITKLGAITPIGGVAFIVGWVLLGLAAMRHL</sequence>
<reference evidence="7 8" key="1">
    <citation type="submission" date="2017-07" db="EMBL/GenBank/DDBJ databases">
        <title>Isolation and whole genome analysis of endospore-forming bacteria from heroin.</title>
        <authorList>
            <person name="Kalinowski J."/>
            <person name="Ahrens B."/>
            <person name="Al-Dilaimi A."/>
            <person name="Winkler A."/>
            <person name="Wibberg D."/>
            <person name="Schleenbecker U."/>
            <person name="Ruckert C."/>
            <person name="Wolfel R."/>
            <person name="Grass G."/>
        </authorList>
    </citation>
    <scope>NUCLEOTIDE SEQUENCE [LARGE SCALE GENOMIC DNA]</scope>
    <source>
        <strain evidence="7 8">7523-2</strain>
    </source>
</reference>
<comment type="caution">
    <text evidence="7">The sequence shown here is derived from an EMBL/GenBank/DDBJ whole genome shotgun (WGS) entry which is preliminary data.</text>
</comment>
<dbReference type="PANTHER" id="PTHR43461:SF1">
    <property type="entry name" value="TRANSMEMBRANE PROTEIN 256"/>
    <property type="match status" value="1"/>
</dbReference>
<evidence type="ECO:0008006" key="9">
    <source>
        <dbReference type="Google" id="ProtNLM"/>
    </source>
</evidence>
<proteinExistence type="inferred from homology"/>
<comment type="similarity">
    <text evidence="2">Belongs to the UPF0382 family.</text>
</comment>
<dbReference type="Proteomes" id="UP000216133">
    <property type="component" value="Unassembled WGS sequence"/>
</dbReference>
<gene>
    <name evidence="7" type="ORF">CHH61_05330</name>
</gene>
<keyword evidence="5 6" id="KW-0472">Membrane</keyword>
<evidence type="ECO:0000313" key="7">
    <source>
        <dbReference type="EMBL" id="PAF26988.1"/>
    </source>
</evidence>
<dbReference type="PANTHER" id="PTHR43461">
    <property type="entry name" value="TRANSMEMBRANE PROTEIN 256"/>
    <property type="match status" value="1"/>
</dbReference>
<dbReference type="Pfam" id="PF04241">
    <property type="entry name" value="DUF423"/>
    <property type="match status" value="1"/>
</dbReference>
<evidence type="ECO:0000256" key="6">
    <source>
        <dbReference type="SAM" id="Phobius"/>
    </source>
</evidence>
<keyword evidence="3 6" id="KW-0812">Transmembrane</keyword>
<dbReference type="GO" id="GO:0005886">
    <property type="term" value="C:plasma membrane"/>
    <property type="evidence" value="ECO:0007669"/>
    <property type="project" value="TreeGrafter"/>
</dbReference>
<evidence type="ECO:0000256" key="3">
    <source>
        <dbReference type="ARBA" id="ARBA00022692"/>
    </source>
</evidence>